<keyword evidence="4" id="KW-0812">Transmembrane</keyword>
<dbReference type="GeneID" id="12978923"/>
<dbReference type="InterPro" id="IPR000734">
    <property type="entry name" value="TAG_lipase"/>
</dbReference>
<name>I3RSD1_9ADEN</name>
<dbReference type="KEGG" id="vg:12978923"/>
<dbReference type="EMBL" id="JF510462">
    <property type="protein sequence ID" value="AFK29216.1"/>
    <property type="molecule type" value="Genomic_DNA"/>
</dbReference>
<dbReference type="GO" id="GO:0017171">
    <property type="term" value="F:serine hydrolase activity"/>
    <property type="evidence" value="ECO:0007669"/>
    <property type="project" value="TreeGrafter"/>
</dbReference>
<evidence type="ECO:0000256" key="2">
    <source>
        <dbReference type="ARBA" id="ARBA00010701"/>
    </source>
</evidence>
<sequence>MKSLLVLTLLSLFTQVLASSNIFISGYGDGRFYKEELNNETFSKLQNVSLIKGNTLILLTHGYTKANETDTLLEYHSKMTPGFTVLMLDWRYKVYSSLWGYFFYFSTAKEVSSLDLNHFLMHFKNFSISCIGHSLGAHVCGSICRNLKNVSMECDRIVGLDAASPGFWKKTDELVANRLDRKDAKYVAALMSSTKIGGLSDPSFAHEYITSNIDGREIAECPSSGKYTTTLCGYNLDYIRVCVNFSIGNGFGFSCSHTMAVLIFAKSLDIFNSLSVVGLDKFNSSLVISSWNGYTMSQDLRFPVIPGGGWLSSNESAYFPLHLVLVFLNSTEAVQINTTYGRMERVSGLKRAWVVFGKDALERSYLRFYLNSSVSIDYVRISKSRVIPVDGKLETAQIYSETRDCNRDGDLEFYCVFDAVSKLSLVPRNTSITKPIDSSHCRLGYPFSSLLRNESFTVLGQIMKDVRLKVGNQSIDFVRIEGGIAMNWGVRCEESEHWVKFEDGVLVLRFYMVGVYKVVVSTPFKNLYFEVFIGKTALVKPTTRITIEKGASVTLQAFHKVCHTARWYRNGLGVGYGCKLNVSREGYYKFVIVIWSRFLLQGDFVVSELESSRAAIVVGYDLIGASIFAFVSLGIFLGVGITMLIFCYFRKL</sequence>
<accession>I3RSD1</accession>
<organism evidence="6 7">
    <name type="scientific">Goose adenovirus 4</name>
    <dbReference type="NCBI Taxonomy" id="1193422"/>
    <lineage>
        <taxon>Viruses</taxon>
        <taxon>Varidnaviria</taxon>
        <taxon>Bamfordvirae</taxon>
        <taxon>Preplasmiviricota</taxon>
        <taxon>Polisuviricotina</taxon>
        <taxon>Pharingeaviricetes</taxon>
        <taxon>Rowavirales</taxon>
        <taxon>Adenoviridae</taxon>
        <taxon>Aviadenovirus</taxon>
        <taxon>Aviadenovirus anseris</taxon>
        <taxon>Goose aviadenovirus A</taxon>
    </lineage>
</organism>
<feature type="domain" description="Lipase" evidence="5">
    <location>
        <begin position="55"/>
        <end position="194"/>
    </location>
</feature>
<feature type="transmembrane region" description="Helical" evidence="4">
    <location>
        <begin position="622"/>
        <end position="649"/>
    </location>
</feature>
<proteinExistence type="inferred from homology"/>
<comment type="similarity">
    <text evidence="2">Belongs to the AB hydrolase superfamily. Lipase family.</text>
</comment>
<protein>
    <submittedName>
        <fullName evidence="6">Protein ORF19</fullName>
    </submittedName>
</protein>
<evidence type="ECO:0000313" key="7">
    <source>
        <dbReference type="Proteomes" id="UP000107383"/>
    </source>
</evidence>
<keyword evidence="7" id="KW-1185">Reference proteome</keyword>
<dbReference type="GO" id="GO:0005615">
    <property type="term" value="C:extracellular space"/>
    <property type="evidence" value="ECO:0007669"/>
    <property type="project" value="TreeGrafter"/>
</dbReference>
<evidence type="ECO:0000256" key="1">
    <source>
        <dbReference type="ARBA" id="ARBA00004613"/>
    </source>
</evidence>
<gene>
    <name evidence="6" type="primary">ORF19</name>
</gene>
<keyword evidence="3" id="KW-0964">Secreted</keyword>
<keyword evidence="4" id="KW-0472">Membrane</keyword>
<evidence type="ECO:0000259" key="5">
    <source>
        <dbReference type="Pfam" id="PF00151"/>
    </source>
</evidence>
<dbReference type="Proteomes" id="UP000107383">
    <property type="component" value="Segment"/>
</dbReference>
<dbReference type="SUPFAM" id="SSF53474">
    <property type="entry name" value="alpha/beta-Hydrolases"/>
    <property type="match status" value="1"/>
</dbReference>
<comment type="subcellular location">
    <subcellularLocation>
        <location evidence="1">Secreted</location>
    </subcellularLocation>
</comment>
<dbReference type="GO" id="GO:0016298">
    <property type="term" value="F:lipase activity"/>
    <property type="evidence" value="ECO:0007669"/>
    <property type="project" value="InterPro"/>
</dbReference>
<dbReference type="InterPro" id="IPR013818">
    <property type="entry name" value="Lipase"/>
</dbReference>
<dbReference type="InterPro" id="IPR029058">
    <property type="entry name" value="AB_hydrolase_fold"/>
</dbReference>
<dbReference type="OrthoDB" id="17100at10239"/>
<keyword evidence="4" id="KW-1133">Transmembrane helix</keyword>
<dbReference type="Pfam" id="PF00151">
    <property type="entry name" value="Lipase"/>
    <property type="match status" value="1"/>
</dbReference>
<dbReference type="GO" id="GO:0016042">
    <property type="term" value="P:lipid catabolic process"/>
    <property type="evidence" value="ECO:0007669"/>
    <property type="project" value="TreeGrafter"/>
</dbReference>
<reference evidence="6 7" key="1">
    <citation type="journal article" date="2010" name="Acta Vet. Hung.">
        <title>Hepatitis and hydropericardium syndrome associated with adenovirus infection in goslings.</title>
        <authorList>
            <person name="Ivanics E."/>
            <person name="Palya V."/>
            <person name="Markos B."/>
            <person name="Dan A."/>
            <person name="Ursu K."/>
            <person name="Harrach B."/>
            <person name="Kajan G."/>
            <person name="Glavits R."/>
        </authorList>
    </citation>
    <scope>NUCLEOTIDE SEQUENCE [LARGE SCALE GENOMIC DNA]</scope>
    <source>
        <strain evidence="6">P29</strain>
    </source>
</reference>
<dbReference type="Gene3D" id="3.40.50.1820">
    <property type="entry name" value="alpha/beta hydrolase"/>
    <property type="match status" value="1"/>
</dbReference>
<dbReference type="PANTHER" id="PTHR11610">
    <property type="entry name" value="LIPASE"/>
    <property type="match status" value="1"/>
</dbReference>
<evidence type="ECO:0000256" key="3">
    <source>
        <dbReference type="ARBA" id="ARBA00022525"/>
    </source>
</evidence>
<evidence type="ECO:0000313" key="6">
    <source>
        <dbReference type="EMBL" id="AFK29216.1"/>
    </source>
</evidence>
<dbReference type="PANTHER" id="PTHR11610:SF173">
    <property type="entry name" value="LIPASE DOMAIN-CONTAINING PROTEIN-RELATED"/>
    <property type="match status" value="1"/>
</dbReference>
<reference evidence="6 7" key="2">
    <citation type="journal article" date="2012" name="J. Gen. Virol.">
        <title>Genome sequence of a waterfowl aviadenovirus, goose adenovirus 4.</title>
        <authorList>
            <person name="Kajan G.L."/>
            <person name="Davison A.J."/>
            <person name="Palya V."/>
            <person name="Harrach B."/>
            <person name="Benko M."/>
        </authorList>
    </citation>
    <scope>NUCLEOTIDE SEQUENCE [LARGE SCALE GENOMIC DNA]</scope>
    <source>
        <strain evidence="6">P29</strain>
    </source>
</reference>
<dbReference type="RefSeq" id="YP_006383578.1">
    <property type="nucleotide sequence ID" value="NC_017979.1"/>
</dbReference>
<evidence type="ECO:0000256" key="4">
    <source>
        <dbReference type="SAM" id="Phobius"/>
    </source>
</evidence>